<reference evidence="2" key="1">
    <citation type="submission" date="2015-06" db="EMBL/GenBank/DDBJ databases">
        <authorList>
            <person name="Bertelli C."/>
        </authorList>
    </citation>
    <scope>NUCLEOTIDE SEQUENCE [LARGE SCALE GENOMIC DNA]</scope>
    <source>
        <strain evidence="2">CRIB-30</strain>
    </source>
</reference>
<evidence type="ECO:0000313" key="1">
    <source>
        <dbReference type="EMBL" id="CRX37630.1"/>
    </source>
</evidence>
<accession>A0A0H5E358</accession>
<dbReference type="Proteomes" id="UP000220251">
    <property type="component" value="Unassembled WGS sequence"/>
</dbReference>
<proteinExistence type="predicted"/>
<organism evidence="1 2">
    <name type="scientific">Estrella lausannensis</name>
    <dbReference type="NCBI Taxonomy" id="483423"/>
    <lineage>
        <taxon>Bacteria</taxon>
        <taxon>Pseudomonadati</taxon>
        <taxon>Chlamydiota</taxon>
        <taxon>Chlamydiia</taxon>
        <taxon>Parachlamydiales</taxon>
        <taxon>Candidatus Criblamydiaceae</taxon>
        <taxon>Estrella</taxon>
    </lineage>
</organism>
<gene>
    <name evidence="1" type="ORF">ELAC_0269</name>
</gene>
<dbReference type="AlphaFoldDB" id="A0A0H5E358"/>
<evidence type="ECO:0000313" key="2">
    <source>
        <dbReference type="Proteomes" id="UP000220251"/>
    </source>
</evidence>
<sequence length="153" mass="16840">MITPDPTDTFWTFPDIDRDFNRYSSGFKKSLSCEDGIKKAHLCLDNTFNAECVDKNTGSIKYSIDRVASCSKKSMCNSASTDSLVDKMASVSKNIGHASISTSAASLKCVGVLGVESFRLVMRSEFHQNPDGTKTLVRVHNMPYFSDSESDSE</sequence>
<dbReference type="EMBL" id="CWGJ01000005">
    <property type="protein sequence ID" value="CRX37630.1"/>
    <property type="molecule type" value="Genomic_DNA"/>
</dbReference>
<keyword evidence="2" id="KW-1185">Reference proteome</keyword>
<name>A0A0H5E358_9BACT</name>
<protein>
    <submittedName>
        <fullName evidence="1">Uncharacterized protein</fullName>
    </submittedName>
</protein>